<evidence type="ECO:0000256" key="4">
    <source>
        <dbReference type="ARBA" id="ARBA00022801"/>
    </source>
</evidence>
<proteinExistence type="inferred from homology"/>
<comment type="similarity">
    <text evidence="1">Belongs to the XseB family.</text>
</comment>
<evidence type="ECO:0000313" key="8">
    <source>
        <dbReference type="Proteomes" id="UP000297454"/>
    </source>
</evidence>
<dbReference type="EMBL" id="SCFR01000027">
    <property type="protein sequence ID" value="TFF64915.1"/>
    <property type="molecule type" value="Genomic_DNA"/>
</dbReference>
<dbReference type="GO" id="GO:0009318">
    <property type="term" value="C:exodeoxyribonuclease VII complex"/>
    <property type="evidence" value="ECO:0007669"/>
    <property type="project" value="UniProtKB-UniRule"/>
</dbReference>
<dbReference type="EC" id="3.1.11.6" evidence="6"/>
<keyword evidence="3" id="KW-0540">Nuclease</keyword>
<dbReference type="OrthoDB" id="1697399at2"/>
<dbReference type="SUPFAM" id="SSF116842">
    <property type="entry name" value="XseB-like"/>
    <property type="match status" value="1"/>
</dbReference>
<reference evidence="7 8" key="1">
    <citation type="submission" date="2019-01" db="EMBL/GenBank/DDBJ databases">
        <title>Draft Genome Sequences of Helcococcus ovis Strains Isolated from the Uterus and Vagina of Dairy Cows with Metritis.</title>
        <authorList>
            <person name="Cunha F."/>
            <person name="Jeon S.J."/>
            <person name="Kutzer P."/>
            <person name="Galvao K.N."/>
        </authorList>
    </citation>
    <scope>NUCLEOTIDE SEQUENCE [LARGE SCALE GENOMIC DNA]</scope>
    <source>
        <strain evidence="7 8">KG-37</strain>
    </source>
</reference>
<accession>A0A4R9C126</accession>
<dbReference type="AlphaFoldDB" id="A0A4R9C126"/>
<evidence type="ECO:0000256" key="3">
    <source>
        <dbReference type="ARBA" id="ARBA00022722"/>
    </source>
</evidence>
<evidence type="ECO:0000256" key="5">
    <source>
        <dbReference type="ARBA" id="ARBA00022839"/>
    </source>
</evidence>
<dbReference type="GO" id="GO:0008855">
    <property type="term" value="F:exodeoxyribonuclease VII activity"/>
    <property type="evidence" value="ECO:0007669"/>
    <property type="project" value="UniProtKB-UniRule"/>
</dbReference>
<dbReference type="Pfam" id="PF02609">
    <property type="entry name" value="Exonuc_VII_S"/>
    <property type="match status" value="1"/>
</dbReference>
<name>A0A4R9C126_9FIRM</name>
<protein>
    <recommendedName>
        <fullName evidence="6">Exodeoxyribonuclease VII small subunit</fullName>
        <ecNumber evidence="6">3.1.11.6</ecNumber>
    </recommendedName>
</protein>
<dbReference type="GeneID" id="97030887"/>
<dbReference type="NCBIfam" id="TIGR01280">
    <property type="entry name" value="xseB"/>
    <property type="match status" value="1"/>
</dbReference>
<gene>
    <name evidence="7" type="primary">xseB</name>
    <name evidence="7" type="ORF">EQF91_06920</name>
</gene>
<keyword evidence="4 7" id="KW-0378">Hydrolase</keyword>
<dbReference type="Gene3D" id="1.10.287.1040">
    <property type="entry name" value="Exonuclease VII, small subunit"/>
    <property type="match status" value="1"/>
</dbReference>
<comment type="caution">
    <text evidence="7">The sequence shown here is derived from an EMBL/GenBank/DDBJ whole genome shotgun (WGS) entry which is preliminary data.</text>
</comment>
<dbReference type="InterPro" id="IPR003761">
    <property type="entry name" value="Exonuc_VII_S"/>
</dbReference>
<keyword evidence="5" id="KW-0269">Exonuclease</keyword>
<dbReference type="Proteomes" id="UP000297454">
    <property type="component" value="Unassembled WGS sequence"/>
</dbReference>
<evidence type="ECO:0000256" key="2">
    <source>
        <dbReference type="ARBA" id="ARBA00022490"/>
    </source>
</evidence>
<organism evidence="7 8">
    <name type="scientific">Helcococcus ovis</name>
    <dbReference type="NCBI Taxonomy" id="72026"/>
    <lineage>
        <taxon>Bacteria</taxon>
        <taxon>Bacillati</taxon>
        <taxon>Bacillota</taxon>
        <taxon>Tissierellia</taxon>
        <taxon>Tissierellales</taxon>
        <taxon>Peptoniphilaceae</taxon>
        <taxon>Helcococcus</taxon>
    </lineage>
</organism>
<dbReference type="GO" id="GO:0006308">
    <property type="term" value="P:DNA catabolic process"/>
    <property type="evidence" value="ECO:0007669"/>
    <property type="project" value="UniProtKB-UniRule"/>
</dbReference>
<dbReference type="RefSeq" id="WP_134710653.1">
    <property type="nucleotide sequence ID" value="NZ_CP119081.1"/>
</dbReference>
<dbReference type="InterPro" id="IPR037004">
    <property type="entry name" value="Exonuc_VII_ssu_sf"/>
</dbReference>
<keyword evidence="8" id="KW-1185">Reference proteome</keyword>
<keyword evidence="2" id="KW-0963">Cytoplasm</keyword>
<sequence>MNGNYEDLFKRYDEISLLLDNKEISLEESIKLYEESTEIFTKLEKMLSESKQKIINIREKNV</sequence>
<evidence type="ECO:0000313" key="7">
    <source>
        <dbReference type="EMBL" id="TFF64915.1"/>
    </source>
</evidence>
<evidence type="ECO:0000256" key="6">
    <source>
        <dbReference type="NCBIfam" id="TIGR01280"/>
    </source>
</evidence>
<evidence type="ECO:0000256" key="1">
    <source>
        <dbReference type="ARBA" id="ARBA00009998"/>
    </source>
</evidence>